<dbReference type="STRING" id="1117702.AQZ52_10845"/>
<keyword evidence="3" id="KW-1185">Reference proteome</keyword>
<dbReference type="EMBL" id="LLZS01000007">
    <property type="protein sequence ID" value="KUR71161.1"/>
    <property type="molecule type" value="Genomic_DNA"/>
</dbReference>
<organism evidence="2 3">
    <name type="scientific">Novosphingobium fuchskuhlense</name>
    <dbReference type="NCBI Taxonomy" id="1117702"/>
    <lineage>
        <taxon>Bacteria</taxon>
        <taxon>Pseudomonadati</taxon>
        <taxon>Pseudomonadota</taxon>
        <taxon>Alphaproteobacteria</taxon>
        <taxon>Sphingomonadales</taxon>
        <taxon>Sphingomonadaceae</taxon>
        <taxon>Novosphingobium</taxon>
    </lineage>
</organism>
<keyword evidence="1" id="KW-0732">Signal</keyword>
<dbReference type="AlphaFoldDB" id="A0A117UUM1"/>
<evidence type="ECO:0000256" key="1">
    <source>
        <dbReference type="SAM" id="SignalP"/>
    </source>
</evidence>
<evidence type="ECO:0000313" key="2">
    <source>
        <dbReference type="EMBL" id="KUR71161.1"/>
    </source>
</evidence>
<dbReference type="PROSITE" id="PS51257">
    <property type="entry name" value="PROKAR_LIPOPROTEIN"/>
    <property type="match status" value="1"/>
</dbReference>
<sequence>MRRLILAPLSMTAFTLAGCAHSTPPAIEVRTERVEVPVPVPCIKASDVPGVPPRVGDKLTGNAVSDADLLAADALRLSSALDQAMALISGCVEK</sequence>
<protein>
    <recommendedName>
        <fullName evidence="4">Lipoprotein</fullName>
    </recommendedName>
</protein>
<accession>A0A117UUM1</accession>
<evidence type="ECO:0000313" key="3">
    <source>
        <dbReference type="Proteomes" id="UP000058012"/>
    </source>
</evidence>
<evidence type="ECO:0008006" key="4">
    <source>
        <dbReference type="Google" id="ProtNLM"/>
    </source>
</evidence>
<feature type="signal peptide" evidence="1">
    <location>
        <begin position="1"/>
        <end position="22"/>
    </location>
</feature>
<name>A0A117UUM1_9SPHN</name>
<proteinExistence type="predicted"/>
<reference evidence="2 3" key="1">
    <citation type="submission" date="2015-10" db="EMBL/GenBank/DDBJ databases">
        <title>Draft genome sequence of Novosphingobium fuchskuhlense DSM 25065 isolated from a surface water sample of the southwest basin of Lake Grosse Fuchskuhle.</title>
        <authorList>
            <person name="Ruckert C."/>
            <person name="Winkler A."/>
            <person name="Glaeser J."/>
            <person name="Grossart H.-P."/>
            <person name="Kalinowski J."/>
            <person name="Glaeser S."/>
        </authorList>
    </citation>
    <scope>NUCLEOTIDE SEQUENCE [LARGE SCALE GENOMIC DNA]</scope>
    <source>
        <strain evidence="2 3">FNE08-7</strain>
    </source>
</reference>
<gene>
    <name evidence="2" type="ORF">AQZ52_10845</name>
</gene>
<comment type="caution">
    <text evidence="2">The sequence shown here is derived from an EMBL/GenBank/DDBJ whole genome shotgun (WGS) entry which is preliminary data.</text>
</comment>
<feature type="chain" id="PRO_5007156976" description="Lipoprotein" evidence="1">
    <location>
        <begin position="23"/>
        <end position="94"/>
    </location>
</feature>
<dbReference type="RefSeq" id="WP_067910346.1">
    <property type="nucleotide sequence ID" value="NZ_KQ954245.1"/>
</dbReference>
<dbReference type="Proteomes" id="UP000058012">
    <property type="component" value="Unassembled WGS sequence"/>
</dbReference>